<dbReference type="GO" id="GO:0005096">
    <property type="term" value="F:GTPase activator activity"/>
    <property type="evidence" value="ECO:0007669"/>
    <property type="project" value="UniProtKB-KW"/>
</dbReference>
<feature type="transmembrane region" description="Helical" evidence="2">
    <location>
        <begin position="388"/>
        <end position="406"/>
    </location>
</feature>
<dbReference type="FunFam" id="1.10.8.1310:FF:000001">
    <property type="entry name" value="TBC1 domain family, member 20"/>
    <property type="match status" value="1"/>
</dbReference>
<dbReference type="Pfam" id="PF00566">
    <property type="entry name" value="RabGAP-TBC"/>
    <property type="match status" value="1"/>
</dbReference>
<evidence type="ECO:0000256" key="1">
    <source>
        <dbReference type="ARBA" id="ARBA00022468"/>
    </source>
</evidence>
<reference evidence="5" key="1">
    <citation type="submission" date="2017-02" db="UniProtKB">
        <authorList>
            <consortium name="WormBaseParasite"/>
        </authorList>
    </citation>
    <scope>IDENTIFICATION</scope>
</reference>
<keyword evidence="2" id="KW-0812">Transmembrane</keyword>
<feature type="domain" description="Rab-GAP TBC" evidence="3">
    <location>
        <begin position="82"/>
        <end position="299"/>
    </location>
</feature>
<protein>
    <submittedName>
        <fullName evidence="5">Rab-GAP TBC domain-containing protein</fullName>
    </submittedName>
</protein>
<proteinExistence type="predicted"/>
<dbReference type="Gene3D" id="1.10.472.80">
    <property type="entry name" value="Ypt/Rab-GAP domain of gyp1p, domain 3"/>
    <property type="match status" value="1"/>
</dbReference>
<dbReference type="InterPro" id="IPR045913">
    <property type="entry name" value="TBC20/Gyp8-like"/>
</dbReference>
<dbReference type="Gene3D" id="1.10.8.1310">
    <property type="match status" value="1"/>
</dbReference>
<dbReference type="PROSITE" id="PS50086">
    <property type="entry name" value="TBC_RABGAP"/>
    <property type="match status" value="1"/>
</dbReference>
<dbReference type="PANTHER" id="PTHR20913">
    <property type="entry name" value="TBC1 DOMAIN FAMILY MEMBER 20/GTPASE"/>
    <property type="match status" value="1"/>
</dbReference>
<evidence type="ECO:0000313" key="5">
    <source>
        <dbReference type="WBParaSite" id="PTRK_0001624700.1"/>
    </source>
</evidence>
<dbReference type="PANTHER" id="PTHR20913:SF7">
    <property type="entry name" value="RE60063P"/>
    <property type="match status" value="1"/>
</dbReference>
<dbReference type="SUPFAM" id="SSF47923">
    <property type="entry name" value="Ypt/Rab-GAP domain of gyp1p"/>
    <property type="match status" value="2"/>
</dbReference>
<dbReference type="InterPro" id="IPR035969">
    <property type="entry name" value="Rab-GAP_TBC_sf"/>
</dbReference>
<dbReference type="WBParaSite" id="PTRK_0001624700.1">
    <property type="protein sequence ID" value="PTRK_0001624700.1"/>
    <property type="gene ID" value="PTRK_0001624700"/>
</dbReference>
<keyword evidence="2" id="KW-1133">Transmembrane helix</keyword>
<evidence type="ECO:0000313" key="4">
    <source>
        <dbReference type="Proteomes" id="UP000038045"/>
    </source>
</evidence>
<keyword evidence="2" id="KW-0472">Membrane</keyword>
<evidence type="ECO:0000256" key="2">
    <source>
        <dbReference type="SAM" id="Phobius"/>
    </source>
</evidence>
<keyword evidence="4" id="KW-1185">Reference proteome</keyword>
<dbReference type="STRING" id="131310.A0A0N5A3P3"/>
<dbReference type="InterPro" id="IPR000195">
    <property type="entry name" value="Rab-GAP-TBC_dom"/>
</dbReference>
<dbReference type="GO" id="GO:0005789">
    <property type="term" value="C:endoplasmic reticulum membrane"/>
    <property type="evidence" value="ECO:0007669"/>
    <property type="project" value="TreeGrafter"/>
</dbReference>
<name>A0A0N5A3P3_PARTI</name>
<dbReference type="AlphaFoldDB" id="A0A0N5A3P3"/>
<organism evidence="4 5">
    <name type="scientific">Parastrongyloides trichosuri</name>
    <name type="common">Possum-specific nematode worm</name>
    <dbReference type="NCBI Taxonomy" id="131310"/>
    <lineage>
        <taxon>Eukaryota</taxon>
        <taxon>Metazoa</taxon>
        <taxon>Ecdysozoa</taxon>
        <taxon>Nematoda</taxon>
        <taxon>Chromadorea</taxon>
        <taxon>Rhabditida</taxon>
        <taxon>Tylenchina</taxon>
        <taxon>Panagrolaimomorpha</taxon>
        <taxon>Strongyloidoidea</taxon>
        <taxon>Strongyloididae</taxon>
        <taxon>Parastrongyloides</taxon>
    </lineage>
</organism>
<keyword evidence="1" id="KW-0343">GTPase activation</keyword>
<dbReference type="Proteomes" id="UP000038045">
    <property type="component" value="Unplaced"/>
</dbReference>
<sequence length="419" mass="48751">MIRNKSIDETWEDMPNLPYIGEFNSELSEDISRSASDAIVNALEDKLKNKDMEIKRFLNDNEGKLHLCVGQLRKFATSPGGLILDEYREKIWPVLANHYPSDYDYIKNSEEYDSDSDYDTVSSTLDVEFEQNYVEPDIDILRLHKDWNQVQLDVNRTLDRFPSFIDDENREKLTTELTPFIVRVLNRNKKFQYYQGFHDVCLTIVLVVGIEIGYQICKSLTKRGVFSAYLKKSFEETVLKQLELMFPIFYKRSKTIDKILRDSHSSGIFALPWSLTWLSHSLFNYQHIVLCFDLFLSSHSLMPIYLSSALVLSREDEIKKCEGDQGVIYGVLNTIPKNIRIPEIIADAQVLFDDYPPMVLKKRLLKEYIDARKSPIPKPKGPLPRYSINNWIVIGAAGLVMAYYYFMYTYTSQFSNGIF</sequence>
<accession>A0A0N5A3P3</accession>
<dbReference type="GO" id="GO:0006888">
    <property type="term" value="P:endoplasmic reticulum to Golgi vesicle-mediated transport"/>
    <property type="evidence" value="ECO:0007669"/>
    <property type="project" value="TreeGrafter"/>
</dbReference>
<evidence type="ECO:0000259" key="3">
    <source>
        <dbReference type="PROSITE" id="PS50086"/>
    </source>
</evidence>